<comment type="function">
    <text evidence="1">May bind long-chain fatty acids, such as palmitate, and may play a role in lipid transport or fatty acid metabolism.</text>
</comment>
<dbReference type="Gene3D" id="3.40.50.10170">
    <property type="match status" value="1"/>
</dbReference>
<evidence type="ECO:0000313" key="3">
    <source>
        <dbReference type="EMBL" id="MRI85629.1"/>
    </source>
</evidence>
<accession>A0A6I2GK64</accession>
<reference evidence="3 4" key="1">
    <citation type="submission" date="2019-11" db="EMBL/GenBank/DDBJ databases">
        <title>Characterisation of Fundicoccus ignavus gen. nov. sp. nov., a novel genus of the family Aerococcaceae isolated from bulk tank milk.</title>
        <authorList>
            <person name="Siebert A."/>
            <person name="Huptas C."/>
            <person name="Wenning M."/>
            <person name="Scherer S."/>
            <person name="Doll E.V."/>
        </authorList>
    </citation>
    <scope>NUCLEOTIDE SEQUENCE [LARGE SCALE GENOMIC DNA]</scope>
    <source>
        <strain evidence="3 4">WS4759</strain>
    </source>
</reference>
<evidence type="ECO:0000313" key="4">
    <source>
        <dbReference type="Proteomes" id="UP000430975"/>
    </source>
</evidence>
<comment type="caution">
    <text evidence="3">The sequence shown here is derived from an EMBL/GenBank/DDBJ whole genome shotgun (WGS) entry which is preliminary data.</text>
</comment>
<gene>
    <name evidence="3" type="ORF">GIY09_07010</name>
</gene>
<proteinExistence type="predicted"/>
<keyword evidence="4" id="KW-1185">Reference proteome</keyword>
<dbReference type="InterPro" id="IPR050270">
    <property type="entry name" value="DegV_domain_contain"/>
</dbReference>
<name>A0A6I2GK64_9LACT</name>
<dbReference type="GO" id="GO:0008289">
    <property type="term" value="F:lipid binding"/>
    <property type="evidence" value="ECO:0007669"/>
    <property type="project" value="UniProtKB-KW"/>
</dbReference>
<dbReference type="PANTHER" id="PTHR33434:SF2">
    <property type="entry name" value="FATTY ACID-BINDING PROTEIN TM_1468"/>
    <property type="match status" value="1"/>
</dbReference>
<dbReference type="Pfam" id="PF02645">
    <property type="entry name" value="DegV"/>
    <property type="match status" value="1"/>
</dbReference>
<dbReference type="Proteomes" id="UP000430975">
    <property type="component" value="Unassembled WGS sequence"/>
</dbReference>
<dbReference type="SUPFAM" id="SSF82549">
    <property type="entry name" value="DAK1/DegV-like"/>
    <property type="match status" value="1"/>
</dbReference>
<dbReference type="Gene3D" id="3.30.1180.10">
    <property type="match status" value="1"/>
</dbReference>
<dbReference type="InterPro" id="IPR003797">
    <property type="entry name" value="DegV"/>
</dbReference>
<dbReference type="InterPro" id="IPR043168">
    <property type="entry name" value="DegV_C"/>
</dbReference>
<dbReference type="PANTHER" id="PTHR33434">
    <property type="entry name" value="DEGV DOMAIN-CONTAINING PROTEIN DR_1986-RELATED"/>
    <property type="match status" value="1"/>
</dbReference>
<protein>
    <submittedName>
        <fullName evidence="3">DegV family EDD domain-containing protein</fullName>
    </submittedName>
</protein>
<sequence length="289" mass="32424">MKTAIIVDSTASLAEDLANHPDIYQINLLVTYANGDVITDTTDPVVLKEFYHRITKDKELPKTSQPEPVHLYKLLKEVVDKGYQSVICIHLSDKISGTFKTSSMITDEFRDALNIYMIDSKGTSFVIESMVKQTLHMLEKGLSGEVIQAKLEWLADNSTIYVMFENLENLVKGGRLGTISAFLGTALRIKPIVVFDQGEVKVFEKVRTTKKVVRRWQELVREAVKDYPNGIDIVFAHGDAETEIIEIKELIQAEFPQFEYRVGYLTPVLGVHGGKGCKGMGLIPKVTLD</sequence>
<organism evidence="3 4">
    <name type="scientific">Fundicoccus ignavus</name>
    <dbReference type="NCBI Taxonomy" id="2664442"/>
    <lineage>
        <taxon>Bacteria</taxon>
        <taxon>Bacillati</taxon>
        <taxon>Bacillota</taxon>
        <taxon>Bacilli</taxon>
        <taxon>Lactobacillales</taxon>
        <taxon>Aerococcaceae</taxon>
        <taxon>Fundicoccus</taxon>
    </lineage>
</organism>
<keyword evidence="2" id="KW-0446">Lipid-binding</keyword>
<evidence type="ECO:0000256" key="2">
    <source>
        <dbReference type="ARBA" id="ARBA00023121"/>
    </source>
</evidence>
<dbReference type="AlphaFoldDB" id="A0A6I2GK64"/>
<dbReference type="RefSeq" id="WP_153863572.1">
    <property type="nucleotide sequence ID" value="NZ_WJQS01000005.1"/>
</dbReference>
<dbReference type="PROSITE" id="PS51482">
    <property type="entry name" value="DEGV"/>
    <property type="match status" value="1"/>
</dbReference>
<dbReference type="EMBL" id="WJQS01000005">
    <property type="protein sequence ID" value="MRI85629.1"/>
    <property type="molecule type" value="Genomic_DNA"/>
</dbReference>
<evidence type="ECO:0000256" key="1">
    <source>
        <dbReference type="ARBA" id="ARBA00003238"/>
    </source>
</evidence>
<dbReference type="NCBIfam" id="TIGR00762">
    <property type="entry name" value="DegV"/>
    <property type="match status" value="1"/>
</dbReference>